<dbReference type="Gene3D" id="3.40.640.10">
    <property type="entry name" value="Type I PLP-dependent aspartate aminotransferase-like (Major domain)"/>
    <property type="match status" value="1"/>
</dbReference>
<dbReference type="Proteomes" id="UP001161390">
    <property type="component" value="Unassembled WGS sequence"/>
</dbReference>
<reference evidence="1" key="2">
    <citation type="submission" date="2023-01" db="EMBL/GenBank/DDBJ databases">
        <title>Draft genome sequence of Algimonas porphyrae strain NBRC 108216.</title>
        <authorList>
            <person name="Sun Q."/>
            <person name="Mori K."/>
        </authorList>
    </citation>
    <scope>NUCLEOTIDE SEQUENCE</scope>
    <source>
        <strain evidence="1">NBRC 108216</strain>
    </source>
</reference>
<dbReference type="PANTHER" id="PTHR46577">
    <property type="entry name" value="HTH-TYPE TRANSCRIPTIONAL REGULATORY PROTEIN GABR"/>
    <property type="match status" value="1"/>
</dbReference>
<dbReference type="SUPFAM" id="SSF53383">
    <property type="entry name" value="PLP-dependent transferases"/>
    <property type="match status" value="1"/>
</dbReference>
<name>A0ABQ5V2W8_9PROT</name>
<comment type="caution">
    <text evidence="1">The sequence shown here is derived from an EMBL/GenBank/DDBJ whole genome shotgun (WGS) entry which is preliminary data.</text>
</comment>
<dbReference type="EMBL" id="BSNJ01000006">
    <property type="protein sequence ID" value="GLQ21841.1"/>
    <property type="molecule type" value="Genomic_DNA"/>
</dbReference>
<accession>A0ABQ5V2W8</accession>
<evidence type="ECO:0000313" key="2">
    <source>
        <dbReference type="Proteomes" id="UP001161390"/>
    </source>
</evidence>
<reference evidence="1" key="1">
    <citation type="journal article" date="2014" name="Int. J. Syst. Evol. Microbiol.">
        <title>Complete genome of a new Firmicutes species belonging to the dominant human colonic microbiota ('Ruminococcus bicirculans') reveals two chromosomes and a selective capacity to utilize plant glucans.</title>
        <authorList>
            <consortium name="NISC Comparative Sequencing Program"/>
            <person name="Wegmann U."/>
            <person name="Louis P."/>
            <person name="Goesmann A."/>
            <person name="Henrissat B."/>
            <person name="Duncan S.H."/>
            <person name="Flint H.J."/>
        </authorList>
    </citation>
    <scope>NUCLEOTIDE SEQUENCE</scope>
    <source>
        <strain evidence="1">NBRC 108216</strain>
    </source>
</reference>
<dbReference type="InterPro" id="IPR015424">
    <property type="entry name" value="PyrdxlP-dep_Trfase"/>
</dbReference>
<sequence>MVVPKDLSAPLSQAIRNTGVMASVPIQAALADFMESGQYYTHLRKTRSIYDSRGKALASELNRQLGNRIQIVVPFGGVQLVVKFALDRDDISIAQTLQKAGVGVSALSLTYLGDGAPGLIIGYSQADEGQISTGVQEICKVLK</sequence>
<keyword evidence="2" id="KW-1185">Reference proteome</keyword>
<gene>
    <name evidence="1" type="ORF">GCM10007854_27960</name>
</gene>
<dbReference type="InterPro" id="IPR051446">
    <property type="entry name" value="HTH_trans_reg/aminotransferase"/>
</dbReference>
<dbReference type="PANTHER" id="PTHR46577:SF1">
    <property type="entry name" value="HTH-TYPE TRANSCRIPTIONAL REGULATORY PROTEIN GABR"/>
    <property type="match status" value="1"/>
</dbReference>
<evidence type="ECO:0000313" key="1">
    <source>
        <dbReference type="EMBL" id="GLQ21841.1"/>
    </source>
</evidence>
<organism evidence="1 2">
    <name type="scientific">Algimonas porphyrae</name>
    <dbReference type="NCBI Taxonomy" id="1128113"/>
    <lineage>
        <taxon>Bacteria</taxon>
        <taxon>Pseudomonadati</taxon>
        <taxon>Pseudomonadota</taxon>
        <taxon>Alphaproteobacteria</taxon>
        <taxon>Maricaulales</taxon>
        <taxon>Robiginitomaculaceae</taxon>
        <taxon>Algimonas</taxon>
    </lineage>
</organism>
<dbReference type="InterPro" id="IPR015421">
    <property type="entry name" value="PyrdxlP-dep_Trfase_major"/>
</dbReference>
<protein>
    <submittedName>
        <fullName evidence="1">Uncharacterized protein</fullName>
    </submittedName>
</protein>
<proteinExistence type="predicted"/>